<evidence type="ECO:0000256" key="18">
    <source>
        <dbReference type="ARBA" id="ARBA00070458"/>
    </source>
</evidence>
<comment type="subcellular location">
    <subcellularLocation>
        <location evidence="1">Cell membrane</location>
        <topology evidence="1">Multi-pass membrane protein</topology>
    </subcellularLocation>
</comment>
<dbReference type="InterPro" id="IPR013783">
    <property type="entry name" value="Ig-like_fold"/>
</dbReference>
<feature type="region of interest" description="Disordered" evidence="20">
    <location>
        <begin position="1125"/>
        <end position="1275"/>
    </location>
</feature>
<dbReference type="Pfam" id="PF13855">
    <property type="entry name" value="LRR_8"/>
    <property type="match status" value="1"/>
</dbReference>
<keyword evidence="7 21" id="KW-0812">Transmembrane</keyword>
<evidence type="ECO:0000259" key="24">
    <source>
        <dbReference type="PROSITE" id="PS50227"/>
    </source>
</evidence>
<dbReference type="PROSITE" id="PS51450">
    <property type="entry name" value="LRR"/>
    <property type="match status" value="1"/>
</dbReference>
<dbReference type="OMA" id="ADFGRGQ"/>
<evidence type="ECO:0000256" key="1">
    <source>
        <dbReference type="ARBA" id="ARBA00004651"/>
    </source>
</evidence>
<keyword evidence="3" id="KW-1003">Cell membrane</keyword>
<feature type="signal peptide" evidence="22">
    <location>
        <begin position="1"/>
        <end position="32"/>
    </location>
</feature>
<feature type="compositionally biased region" description="Low complexity" evidence="20">
    <location>
        <begin position="1186"/>
        <end position="1198"/>
    </location>
</feature>
<dbReference type="PROSITE" id="PS50835">
    <property type="entry name" value="IG_LIKE"/>
    <property type="match status" value="1"/>
</dbReference>
<dbReference type="InterPro" id="IPR046338">
    <property type="entry name" value="GAIN_dom_sf"/>
</dbReference>
<feature type="transmembrane region" description="Helical" evidence="21">
    <location>
        <begin position="911"/>
        <end position="932"/>
    </location>
</feature>
<keyword evidence="17" id="KW-0393">Immunoglobulin domain</keyword>
<dbReference type="Proteomes" id="UP000694892">
    <property type="component" value="Chromosome 3L"/>
</dbReference>
<keyword evidence="6" id="KW-0879">Wnt signaling pathway</keyword>
<dbReference type="SMART" id="SM00303">
    <property type="entry name" value="GPS"/>
    <property type="match status" value="1"/>
</dbReference>
<dbReference type="PROSITE" id="PS50261">
    <property type="entry name" value="G_PROTEIN_RECEP_F2_4"/>
    <property type="match status" value="1"/>
</dbReference>
<evidence type="ECO:0000256" key="20">
    <source>
        <dbReference type="SAM" id="MobiDB-lite"/>
    </source>
</evidence>
<feature type="compositionally biased region" description="Low complexity" evidence="20">
    <location>
        <begin position="1091"/>
        <end position="1105"/>
    </location>
</feature>
<evidence type="ECO:0000256" key="2">
    <source>
        <dbReference type="ARBA" id="ARBA00007343"/>
    </source>
</evidence>
<dbReference type="SMART" id="SM00409">
    <property type="entry name" value="IG"/>
    <property type="match status" value="1"/>
</dbReference>
<feature type="transmembrane region" description="Helical" evidence="21">
    <location>
        <begin position="789"/>
        <end position="809"/>
    </location>
</feature>
<dbReference type="SUPFAM" id="SSF111418">
    <property type="entry name" value="Hormone receptor domain"/>
    <property type="match status" value="1"/>
</dbReference>
<feature type="transmembrane region" description="Helical" evidence="21">
    <location>
        <begin position="756"/>
        <end position="777"/>
    </location>
</feature>
<dbReference type="InterPro" id="IPR001879">
    <property type="entry name" value="GPCR_2_extracellular_dom"/>
</dbReference>
<dbReference type="InterPro" id="IPR057244">
    <property type="entry name" value="GAIN_B"/>
</dbReference>
<dbReference type="PANTHER" id="PTHR45930:SF1">
    <property type="entry name" value="ADHESION G PROTEIN-COUPLED RECEPTOR A2"/>
    <property type="match status" value="1"/>
</dbReference>
<dbReference type="SUPFAM" id="SSF52058">
    <property type="entry name" value="L domain-like"/>
    <property type="match status" value="1"/>
</dbReference>
<feature type="transmembrane region" description="Helical" evidence="21">
    <location>
        <begin position="1015"/>
        <end position="1038"/>
    </location>
</feature>
<organism evidence="27 28">
    <name type="scientific">Xenopus laevis</name>
    <name type="common">African clawed frog</name>
    <dbReference type="NCBI Taxonomy" id="8355"/>
    <lineage>
        <taxon>Eukaryota</taxon>
        <taxon>Metazoa</taxon>
        <taxon>Chordata</taxon>
        <taxon>Craniata</taxon>
        <taxon>Vertebrata</taxon>
        <taxon>Euteleostomi</taxon>
        <taxon>Amphibia</taxon>
        <taxon>Batrachia</taxon>
        <taxon>Anura</taxon>
        <taxon>Pipoidea</taxon>
        <taxon>Pipidae</taxon>
        <taxon>Xenopodinae</taxon>
        <taxon>Xenopus</taxon>
        <taxon>Xenopus</taxon>
    </lineage>
</organism>
<dbReference type="InterPro" id="IPR017983">
    <property type="entry name" value="GPCR_2_secretin-like_CS"/>
</dbReference>
<evidence type="ECO:0000256" key="12">
    <source>
        <dbReference type="ARBA" id="ARBA00023136"/>
    </source>
</evidence>
<evidence type="ECO:0000313" key="27">
    <source>
        <dbReference type="EMBL" id="OCT89887.1"/>
    </source>
</evidence>
<dbReference type="InterPro" id="IPR032675">
    <property type="entry name" value="LRR_dom_sf"/>
</dbReference>
<evidence type="ECO:0000256" key="8">
    <source>
        <dbReference type="ARBA" id="ARBA00022729"/>
    </source>
</evidence>
<dbReference type="PROSITE" id="PS00650">
    <property type="entry name" value="G_PROTEIN_RECEP_F2_2"/>
    <property type="match status" value="1"/>
</dbReference>
<dbReference type="PROSITE" id="PS50227">
    <property type="entry name" value="G_PROTEIN_RECEP_F2_3"/>
    <property type="match status" value="1"/>
</dbReference>
<evidence type="ECO:0000313" key="28">
    <source>
        <dbReference type="Proteomes" id="UP000694892"/>
    </source>
</evidence>
<dbReference type="PROSITE" id="PS51257">
    <property type="entry name" value="PROKAR_LIPOPROTEIN"/>
    <property type="match status" value="1"/>
</dbReference>
<dbReference type="InterPro" id="IPR036445">
    <property type="entry name" value="GPCR_2_extracell_dom_sf"/>
</dbReference>
<dbReference type="InterPro" id="IPR003591">
    <property type="entry name" value="Leu-rich_rpt_typical-subtyp"/>
</dbReference>
<evidence type="ECO:0000256" key="15">
    <source>
        <dbReference type="ARBA" id="ARBA00023180"/>
    </source>
</evidence>
<dbReference type="GO" id="GO:0004930">
    <property type="term" value="F:G protein-coupled receptor activity"/>
    <property type="evidence" value="ECO:0007669"/>
    <property type="project" value="UniProtKB-KW"/>
</dbReference>
<dbReference type="GO" id="GO:0090263">
    <property type="term" value="P:positive regulation of canonical Wnt signaling pathway"/>
    <property type="evidence" value="ECO:0007669"/>
    <property type="project" value="TreeGrafter"/>
</dbReference>
<evidence type="ECO:0000256" key="9">
    <source>
        <dbReference type="ARBA" id="ARBA00022737"/>
    </source>
</evidence>
<dbReference type="Gene3D" id="2.60.40.10">
    <property type="entry name" value="Immunoglobulins"/>
    <property type="match status" value="1"/>
</dbReference>
<keyword evidence="13" id="KW-1015">Disulfide bond</keyword>
<feature type="transmembrane region" description="Helical" evidence="21">
    <location>
        <begin position="815"/>
        <end position="839"/>
    </location>
</feature>
<evidence type="ECO:0000256" key="10">
    <source>
        <dbReference type="ARBA" id="ARBA00022989"/>
    </source>
</evidence>
<dbReference type="InterPro" id="IPR017981">
    <property type="entry name" value="GPCR_2-like_7TM"/>
</dbReference>
<dbReference type="SUPFAM" id="SSF48726">
    <property type="entry name" value="Immunoglobulin"/>
    <property type="match status" value="1"/>
</dbReference>
<evidence type="ECO:0000256" key="7">
    <source>
        <dbReference type="ARBA" id="ARBA00022692"/>
    </source>
</evidence>
<sequence length="1306" mass="144762">MTVRMLGSGSGAPRCLLLLLLSLCLLLPWILGCPVLIHSCKCVGERSKPSLSPANGPRKKVVCTNEDLSEVPDPALLPNKTVTLILSNNKISTIQSNSFYGLNILEKLDLKNNLISRLEPGAFLGLSELKRLDLSNNRIGCVTVTAFQGLSSLNRLSLSGNIFSTLNAGVFDEVPSLKVVDFTTEHLTCDCHLRWISLWAKNGTAQISDKTMCAYPSALKNRPLRNLRENQLTCERNPELHTHQLIPSLRQVVFQGDRLPIQCTASYLGNSSQIIWYHNGKQVEEDKEMGIIFEETIIHDCIFMTSELLLSNILLSANGEWECMVSTEQGNISKKVELVVLETSASYCPAERVSNNRGDFRWPRTLAGITSYQACFQSPFTSTLLNGTGQEMKASRRCDRSGRWEEGDYSNCLYTNGITRVLYTFVLTPVNSSNVLTLAHQLRMYTAEAANFSDMMDVIYVAQMMEKFVGLVDHVRQLADVMLEMTSNMMQVDDHILWMAQVEDKACSSIVQTVEKIASLTLSSNSQDLSVSTRNIALEAFLIKPESFIGLGCTAFQRRDGHRGGHRREKDRKEQEIESHTDQRLKFRCTTGHINGSLHHFHVKNNHALAAVHLPPSLFASTSSSTCKLQVLAFRNGKLFRSVGNSSRLAEDGKRRSISTPVIFVGTRGCGNTNFTDPVTVTLRHLVMGSNPLPAQWNFKALEGYGGWSSEGCHLVSEQPNITIMQCHQLSNFAILTELNTFPQEAENGTEILHPVIYSCTAILLLCLFTTIITYIVNHSSIQISRKSWHMQLNLCFHIAMTSAVFAGGITLTGYIIVCQAVSIILHYSSLSTLLWMGLKSRVIYKELTHKPQPPQEGETSQPPQRPMLRFYLIAGGIPLIICGITAAVNINNYRDNSPYCCLVWRPSLGAFYVPAGLILLVTWIYLLCAGINLRRQPAEQKDVPETNDPPQQSGGISQLLSDSSSVSVNINSAAPAAEVDNVYCLEVQFWALLIVHILYIALWGFGAFAVSQGWYLNIIFSCLYGVTAVVLGLFIFVHHCVRRQDVQRSWFACCPSYTEALPIEAYVKTGSPVDDPPPVYSGCNTEVANSIKSSSSPSNSSNSNTGPCKITNLQVAQNQAESCPPKQASCEESEPANNKNMPVPSRYMNNLHTRRNHKSRSKQYRDGKHHRLKMLRGPSSDQHSSESGSIHNSHSESYNSRNSPLNNGRPGGEAREPEGAITHSEGSDSSGHHAQNFAKAQRKSASRDNLKQANSMERESKRRSYPLNTANQNGVLKGSKYDINFATPENSTAMKTGLWKSETTV</sequence>
<protein>
    <recommendedName>
        <fullName evidence="18">Adhesion G protein-coupled receptor A2</fullName>
    </recommendedName>
    <alternativeName>
        <fullName evidence="19">G-protein coupled receptor 124</fullName>
    </alternativeName>
</protein>
<dbReference type="Gene3D" id="1.20.1070.10">
    <property type="entry name" value="Rhodopsin 7-helix transmembrane proteins"/>
    <property type="match status" value="1"/>
</dbReference>
<dbReference type="FunFam" id="3.80.10.10:FF:000287">
    <property type="entry name" value="adhesion G protein-coupled receptor A3"/>
    <property type="match status" value="1"/>
</dbReference>
<keyword evidence="5" id="KW-0037">Angiogenesis</keyword>
<evidence type="ECO:0000256" key="19">
    <source>
        <dbReference type="ARBA" id="ARBA00082043"/>
    </source>
</evidence>
<evidence type="ECO:0000256" key="22">
    <source>
        <dbReference type="SAM" id="SignalP"/>
    </source>
</evidence>
<dbReference type="GO" id="GO:0002040">
    <property type="term" value="P:sprouting angiogenesis"/>
    <property type="evidence" value="ECO:0007669"/>
    <property type="project" value="TreeGrafter"/>
</dbReference>
<keyword evidence="10 21" id="KW-1133">Transmembrane helix</keyword>
<evidence type="ECO:0000256" key="16">
    <source>
        <dbReference type="ARBA" id="ARBA00023224"/>
    </source>
</evidence>
<keyword evidence="11" id="KW-0297">G-protein coupled receptor</keyword>
<feature type="domain" description="G-protein coupled receptors family 2 profile 1" evidence="24">
    <location>
        <begin position="322"/>
        <end position="416"/>
    </location>
</feature>
<feature type="compositionally biased region" description="Basic and acidic residues" evidence="20">
    <location>
        <begin position="571"/>
        <end position="580"/>
    </location>
</feature>
<feature type="region of interest" description="Disordered" evidence="20">
    <location>
        <begin position="559"/>
        <end position="580"/>
    </location>
</feature>
<dbReference type="InterPro" id="IPR007110">
    <property type="entry name" value="Ig-like_dom"/>
</dbReference>
<dbReference type="InterPro" id="IPR000203">
    <property type="entry name" value="GPS"/>
</dbReference>
<feature type="region of interest" description="Disordered" evidence="20">
    <location>
        <begin position="1091"/>
        <end position="1110"/>
    </location>
</feature>
<feature type="compositionally biased region" description="Basic and acidic residues" evidence="20">
    <location>
        <begin position="1246"/>
        <end position="1263"/>
    </location>
</feature>
<dbReference type="InterPro" id="IPR000832">
    <property type="entry name" value="GPCR_2_secretin-like"/>
</dbReference>
<dbReference type="InterPro" id="IPR036179">
    <property type="entry name" value="Ig-like_dom_sf"/>
</dbReference>
<gene>
    <name evidence="27" type="ORF">XELAEV_18018500mg</name>
</gene>
<dbReference type="GO" id="GO:0005886">
    <property type="term" value="C:plasma membrane"/>
    <property type="evidence" value="ECO:0007669"/>
    <property type="project" value="UniProtKB-SubCell"/>
</dbReference>
<feature type="compositionally biased region" description="Basic residues" evidence="20">
    <location>
        <begin position="1153"/>
        <end position="1175"/>
    </location>
</feature>
<dbReference type="InterPro" id="IPR051963">
    <property type="entry name" value="Adhesion_GPCR_A"/>
</dbReference>
<keyword evidence="14" id="KW-0675">Receptor</keyword>
<dbReference type="PROSITE" id="PS50221">
    <property type="entry name" value="GAIN_B"/>
    <property type="match status" value="1"/>
</dbReference>
<dbReference type="InterPro" id="IPR000483">
    <property type="entry name" value="Cys-rich_flank_reg_C"/>
</dbReference>
<name>A0A974DDL7_XENLA</name>
<dbReference type="InterPro" id="IPR058808">
    <property type="entry name" value="GAIN_ADGRA2/3"/>
</dbReference>
<keyword evidence="8 22" id="KW-0732">Signal</keyword>
<dbReference type="Gene3D" id="2.60.220.50">
    <property type="match status" value="1"/>
</dbReference>
<keyword evidence="12 21" id="KW-0472">Membrane</keyword>
<feature type="chain" id="PRO_5037446242" description="Adhesion G protein-coupled receptor A2" evidence="22">
    <location>
        <begin position="33"/>
        <end position="1306"/>
    </location>
</feature>
<evidence type="ECO:0000256" key="21">
    <source>
        <dbReference type="SAM" id="Phobius"/>
    </source>
</evidence>
<dbReference type="Gene3D" id="4.10.1240.10">
    <property type="entry name" value="GPCR, family 2, extracellular hormone receptor domain"/>
    <property type="match status" value="1"/>
</dbReference>
<evidence type="ECO:0000256" key="6">
    <source>
        <dbReference type="ARBA" id="ARBA00022687"/>
    </source>
</evidence>
<dbReference type="Pfam" id="PF00002">
    <property type="entry name" value="7tm_2"/>
    <property type="match status" value="1"/>
</dbReference>
<accession>A0A974DDL7</accession>
<proteinExistence type="inferred from homology"/>
<feature type="domain" description="Ig-like" evidence="26">
    <location>
        <begin position="238"/>
        <end position="333"/>
    </location>
</feature>
<feature type="transmembrane region" description="Helical" evidence="21">
    <location>
        <begin position="990"/>
        <end position="1009"/>
    </location>
</feature>
<feature type="domain" description="G-protein coupled receptors family 2 profile 2" evidence="25">
    <location>
        <begin position="753"/>
        <end position="1044"/>
    </location>
</feature>
<evidence type="ECO:0000259" key="26">
    <source>
        <dbReference type="PROSITE" id="PS50835"/>
    </source>
</evidence>
<keyword evidence="15" id="KW-0325">Glycoprotein</keyword>
<dbReference type="FunFam" id="2.60.40.10:FF:000496">
    <property type="entry name" value="Adhesion G protein-coupled receptor A2"/>
    <property type="match status" value="1"/>
</dbReference>
<dbReference type="Gene3D" id="3.80.10.10">
    <property type="entry name" value="Ribonuclease Inhibitor"/>
    <property type="match status" value="2"/>
</dbReference>
<dbReference type="PANTHER" id="PTHR45930">
    <property type="entry name" value="G-PROTEIN COUPLED RECEPTOR 124-LIKE PROTEIN"/>
    <property type="match status" value="1"/>
</dbReference>
<evidence type="ECO:0000256" key="4">
    <source>
        <dbReference type="ARBA" id="ARBA00022614"/>
    </source>
</evidence>
<evidence type="ECO:0000256" key="14">
    <source>
        <dbReference type="ARBA" id="ARBA00023170"/>
    </source>
</evidence>
<keyword evidence="9" id="KW-0677">Repeat</keyword>
<feature type="transmembrane region" description="Helical" evidence="21">
    <location>
        <begin position="871"/>
        <end position="891"/>
    </location>
</feature>
<evidence type="ECO:0000259" key="23">
    <source>
        <dbReference type="PROSITE" id="PS50221"/>
    </source>
</evidence>
<keyword evidence="4" id="KW-0433">Leucine-rich repeat</keyword>
<reference evidence="28" key="1">
    <citation type="journal article" date="2016" name="Nature">
        <title>Genome evolution in the allotetraploid frog Xenopus laevis.</title>
        <authorList>
            <person name="Session A.M."/>
            <person name="Uno Y."/>
            <person name="Kwon T."/>
            <person name="Chapman J.A."/>
            <person name="Toyoda A."/>
            <person name="Takahashi S."/>
            <person name="Fukui A."/>
            <person name="Hikosaka A."/>
            <person name="Suzuki A."/>
            <person name="Kondo M."/>
            <person name="van Heeringen S.J."/>
            <person name="Quigley I."/>
            <person name="Heinz S."/>
            <person name="Ogino H."/>
            <person name="Ochi H."/>
            <person name="Hellsten U."/>
            <person name="Lyons J.B."/>
            <person name="Simakov O."/>
            <person name="Putnam N."/>
            <person name="Stites J."/>
            <person name="Kuroki Y."/>
            <person name="Tanaka T."/>
            <person name="Michiue T."/>
            <person name="Watanabe M."/>
            <person name="Bogdanovic O."/>
            <person name="Lister R."/>
            <person name="Georgiou G."/>
            <person name="Paranjpe S.S."/>
            <person name="van Kruijsbergen I."/>
            <person name="Shu S."/>
            <person name="Carlson J."/>
            <person name="Kinoshita T."/>
            <person name="Ohta Y."/>
            <person name="Mawaribuchi S."/>
            <person name="Jenkins J."/>
            <person name="Grimwood J."/>
            <person name="Schmutz J."/>
            <person name="Mitros T."/>
            <person name="Mozaffari S.V."/>
            <person name="Suzuki Y."/>
            <person name="Haramoto Y."/>
            <person name="Yamamoto T.S."/>
            <person name="Takagi C."/>
            <person name="Heald R."/>
            <person name="Miller K."/>
            <person name="Haudenschild C."/>
            <person name="Kitzman J."/>
            <person name="Nakayama T."/>
            <person name="Izutsu Y."/>
            <person name="Robert J."/>
            <person name="Fortriede J."/>
            <person name="Burns K."/>
            <person name="Lotay V."/>
            <person name="Karimi K."/>
            <person name="Yasuoka Y."/>
            <person name="Dichmann D.S."/>
            <person name="Flajnik M.F."/>
            <person name="Houston D.W."/>
            <person name="Shendure J."/>
            <person name="DuPasquier L."/>
            <person name="Vize P.D."/>
            <person name="Zorn A.M."/>
            <person name="Ito M."/>
            <person name="Marcotte E.M."/>
            <person name="Wallingford J.B."/>
            <person name="Ito Y."/>
            <person name="Asashima M."/>
            <person name="Ueno N."/>
            <person name="Matsuda Y."/>
            <person name="Veenstra G.J."/>
            <person name="Fujiyama A."/>
            <person name="Harland R.M."/>
            <person name="Taira M."/>
            <person name="Rokhsar D.S."/>
        </authorList>
    </citation>
    <scope>NUCLEOTIDE SEQUENCE [LARGE SCALE GENOMIC DNA]</scope>
    <source>
        <strain evidence="28">J</strain>
    </source>
</reference>
<keyword evidence="16" id="KW-0807">Transducer</keyword>
<dbReference type="FunFam" id="4.10.1240.10:FF:000036">
    <property type="entry name" value="Adhesion G protein-coupled receptor A2"/>
    <property type="match status" value="1"/>
</dbReference>
<feature type="domain" description="GAIN-B" evidence="23">
    <location>
        <begin position="583"/>
        <end position="743"/>
    </location>
</feature>
<comment type="similarity">
    <text evidence="2">Belongs to the G-protein coupled receptor 2 family. Adhesion G-protein coupled receptor (ADGR) subfamily.</text>
</comment>
<dbReference type="SMART" id="SM00082">
    <property type="entry name" value="LRRCT"/>
    <property type="match status" value="1"/>
</dbReference>
<evidence type="ECO:0000256" key="5">
    <source>
        <dbReference type="ARBA" id="ARBA00022657"/>
    </source>
</evidence>
<evidence type="ECO:0000259" key="25">
    <source>
        <dbReference type="PROSITE" id="PS50261"/>
    </source>
</evidence>
<dbReference type="GO" id="GO:0060070">
    <property type="term" value="P:canonical Wnt signaling pathway"/>
    <property type="evidence" value="ECO:0007669"/>
    <property type="project" value="UniProtKB-ARBA"/>
</dbReference>
<dbReference type="EMBL" id="CM004470">
    <property type="protein sequence ID" value="OCT89887.1"/>
    <property type="molecule type" value="Genomic_DNA"/>
</dbReference>
<evidence type="ECO:0000256" key="3">
    <source>
        <dbReference type="ARBA" id="ARBA00022475"/>
    </source>
</evidence>
<dbReference type="Pfam" id="PF26588">
    <property type="entry name" value="GAIN_ADGRA3"/>
    <property type="match status" value="1"/>
</dbReference>
<dbReference type="InterPro" id="IPR003599">
    <property type="entry name" value="Ig_sub"/>
</dbReference>
<evidence type="ECO:0000256" key="13">
    <source>
        <dbReference type="ARBA" id="ARBA00023157"/>
    </source>
</evidence>
<evidence type="ECO:0000256" key="11">
    <source>
        <dbReference type="ARBA" id="ARBA00023040"/>
    </source>
</evidence>
<dbReference type="GO" id="GO:1990909">
    <property type="term" value="C:Wnt signalosome"/>
    <property type="evidence" value="ECO:0007669"/>
    <property type="project" value="TreeGrafter"/>
</dbReference>
<dbReference type="GO" id="GO:0007417">
    <property type="term" value="P:central nervous system development"/>
    <property type="evidence" value="ECO:0007669"/>
    <property type="project" value="TreeGrafter"/>
</dbReference>
<dbReference type="InterPro" id="IPR001611">
    <property type="entry name" value="Leu-rich_rpt"/>
</dbReference>
<dbReference type="SMART" id="SM00369">
    <property type="entry name" value="LRR_TYP"/>
    <property type="match status" value="4"/>
</dbReference>
<dbReference type="Pfam" id="PF01825">
    <property type="entry name" value="GPS"/>
    <property type="match status" value="1"/>
</dbReference>
<evidence type="ECO:0000256" key="17">
    <source>
        <dbReference type="ARBA" id="ARBA00023319"/>
    </source>
</evidence>